<sequence>MKLTCVLIVAVLFLTACQLITAANYARDKQEYPAVRSSDEMQDSEDLTLTKKCTDSGQFCDPTNHDCCSGNCIDEGGNGVCAFVREDVPKLY</sequence>
<comment type="subcellular location">
    <subcellularLocation>
        <location evidence="1">Secreted</location>
    </subcellularLocation>
</comment>
<reference evidence="4" key="2">
    <citation type="submission" date="2014-12" db="EMBL/GenBank/DDBJ databases">
        <authorList>
            <person name="Jin A.-H."/>
            <person name="Dutertre S."/>
            <person name="Kaas Q."/>
            <person name="Lavergne V."/>
            <person name="Kubala P."/>
            <person name="Lewis R.J."/>
            <person name="Alewood P.F."/>
        </authorList>
    </citation>
    <scope>NUCLEOTIDE SEQUENCE</scope>
    <source>
        <tissue evidence="4">Venom duct</tissue>
    </source>
</reference>
<dbReference type="InterPro" id="IPR004214">
    <property type="entry name" value="Conotoxin"/>
</dbReference>
<evidence type="ECO:0000256" key="3">
    <source>
        <dbReference type="SAM" id="SignalP"/>
    </source>
</evidence>
<protein>
    <submittedName>
        <fullName evidence="4">Conopeptide Mi026</fullName>
    </submittedName>
</protein>
<feature type="chain" id="PRO_5016424589" evidence="3">
    <location>
        <begin position="23"/>
        <end position="92"/>
    </location>
</feature>
<dbReference type="EMBL" id="KP216841">
    <property type="protein sequence ID" value="AKB91364.1"/>
    <property type="molecule type" value="mRNA"/>
</dbReference>
<accession>A0A0E3SVB2</accession>
<evidence type="ECO:0000256" key="2">
    <source>
        <dbReference type="ARBA" id="ARBA00022525"/>
    </source>
</evidence>
<proteinExistence type="evidence at transcript level"/>
<dbReference type="GO" id="GO:0005576">
    <property type="term" value="C:extracellular region"/>
    <property type="evidence" value="ECO:0007669"/>
    <property type="project" value="UniProtKB-SubCell"/>
</dbReference>
<reference evidence="4" key="1">
    <citation type="journal article" date="2013" name="Mol. Cell. Proteomics">
        <title>Transcriptomic messiness in the venom duct of Conus miles contributes to conotoxin diversity.</title>
        <authorList>
            <person name="Jin A.H."/>
            <person name="Dutertre S."/>
            <person name="Kaas Q."/>
            <person name="Lavergne V."/>
            <person name="Kubala P."/>
            <person name="Lewis R.J."/>
            <person name="Alewood P.F."/>
        </authorList>
    </citation>
    <scope>NUCLEOTIDE SEQUENCE</scope>
    <source>
        <tissue evidence="4">Venom duct</tissue>
    </source>
</reference>
<keyword evidence="3" id="KW-0732">Signal</keyword>
<dbReference type="Pfam" id="PF02950">
    <property type="entry name" value="Conotoxin"/>
    <property type="match status" value="1"/>
</dbReference>
<keyword evidence="2" id="KW-0964">Secreted</keyword>
<dbReference type="PROSITE" id="PS51257">
    <property type="entry name" value="PROKAR_LIPOPROTEIN"/>
    <property type="match status" value="1"/>
</dbReference>
<evidence type="ECO:0000256" key="1">
    <source>
        <dbReference type="ARBA" id="ARBA00004613"/>
    </source>
</evidence>
<name>A0A0E3SVB2_CONMI</name>
<evidence type="ECO:0000313" key="4">
    <source>
        <dbReference type="EMBL" id="AKB91364.1"/>
    </source>
</evidence>
<dbReference type="GO" id="GO:0008200">
    <property type="term" value="F:ion channel inhibitor activity"/>
    <property type="evidence" value="ECO:0007669"/>
    <property type="project" value="InterPro"/>
</dbReference>
<dbReference type="AlphaFoldDB" id="A0A0E3SVB2"/>
<organism evidence="4">
    <name type="scientific">Conus miles</name>
    <name type="common">Soldier cone</name>
    <name type="synonym">Mile cone</name>
    <dbReference type="NCBI Taxonomy" id="69564"/>
    <lineage>
        <taxon>Eukaryota</taxon>
        <taxon>Metazoa</taxon>
        <taxon>Spiralia</taxon>
        <taxon>Lophotrochozoa</taxon>
        <taxon>Mollusca</taxon>
        <taxon>Gastropoda</taxon>
        <taxon>Caenogastropoda</taxon>
        <taxon>Neogastropoda</taxon>
        <taxon>Conoidea</taxon>
        <taxon>Conidae</taxon>
        <taxon>Conus</taxon>
        <taxon>Rhizoconus</taxon>
    </lineage>
</organism>
<feature type="signal peptide" evidence="3">
    <location>
        <begin position="1"/>
        <end position="22"/>
    </location>
</feature>